<keyword evidence="1" id="KW-0472">Membrane</keyword>
<evidence type="ECO:0000313" key="2">
    <source>
        <dbReference type="EMBL" id="EDT70106.1"/>
    </source>
</evidence>
<keyword evidence="1" id="KW-1133">Transmembrane helix</keyword>
<dbReference type="EMBL" id="ABOO01000053">
    <property type="protein sequence ID" value="EDT70412.1"/>
    <property type="molecule type" value="Genomic_DNA"/>
</dbReference>
<gene>
    <name evidence="5" type="ORF">CJD_0696</name>
    <name evidence="3" type="ORF">CJD_A0275</name>
    <name evidence="4" type="ORF">CJD_A0332</name>
    <name evidence="2" type="ORF">CJD_A0656</name>
</gene>
<evidence type="ECO:0000256" key="1">
    <source>
        <dbReference type="SAM" id="Phobius"/>
    </source>
</evidence>
<reference evidence="5 6" key="1">
    <citation type="submission" date="2008-03" db="EMBL/GenBank/DDBJ databases">
        <authorList>
            <person name="Paulsen I."/>
            <person name="Sebastian Y."/>
        </authorList>
    </citation>
    <scope>NUCLEOTIDE SEQUENCE [LARGE SCALE GENOMIC DNA]</scope>
    <source>
        <strain evidence="6">D str. JGS1721</strain>
        <strain evidence="5">JGS1721</strain>
    </source>
</reference>
<proteinExistence type="predicted"/>
<feature type="transmembrane region" description="Helical" evidence="1">
    <location>
        <begin position="71"/>
        <end position="90"/>
    </location>
</feature>
<comment type="caution">
    <text evidence="5">The sequence shown here is derived from an EMBL/GenBank/DDBJ whole genome shotgun (WGS) entry which is preliminary data.</text>
</comment>
<evidence type="ECO:0000313" key="4">
    <source>
        <dbReference type="EMBL" id="EDT70467.1"/>
    </source>
</evidence>
<feature type="transmembrane region" description="Helical" evidence="1">
    <location>
        <begin position="102"/>
        <end position="127"/>
    </location>
</feature>
<dbReference type="EMBL" id="ABOO01000079">
    <property type="protein sequence ID" value="EDT70106.1"/>
    <property type="molecule type" value="Genomic_DNA"/>
</dbReference>
<evidence type="ECO:0000313" key="5">
    <source>
        <dbReference type="EMBL" id="EDT70504.1"/>
    </source>
</evidence>
<keyword evidence="1" id="KW-0812">Transmembrane</keyword>
<dbReference type="EMBL" id="ABOO01000049">
    <property type="protein sequence ID" value="EDT70504.1"/>
    <property type="molecule type" value="Genomic_DNA"/>
</dbReference>
<protein>
    <submittedName>
        <fullName evidence="5">Uncharacterized protein</fullName>
    </submittedName>
</protein>
<sequence>MFNEVKSVLDEIPMLMINCLLIMFIIKGLILSALGIEDDVYKLYILGGLLSVSSALIFLFINTFIIKAIKIFTILVILQFVINLLLFPFLKGKIFKNTTIESLINNAFFISCISNLILIAISIRFILFNYVSSL</sequence>
<dbReference type="AlphaFoldDB" id="B1V6Q7"/>
<evidence type="ECO:0000313" key="3">
    <source>
        <dbReference type="EMBL" id="EDT70412.1"/>
    </source>
</evidence>
<accession>B1V6Q7</accession>
<feature type="transmembrane region" description="Helical" evidence="1">
    <location>
        <begin position="12"/>
        <end position="36"/>
    </location>
</feature>
<organism evidence="5 6">
    <name type="scientific">Clostridium perfringens D str. JGS1721</name>
    <dbReference type="NCBI Taxonomy" id="488537"/>
    <lineage>
        <taxon>Bacteria</taxon>
        <taxon>Bacillati</taxon>
        <taxon>Bacillota</taxon>
        <taxon>Clostridia</taxon>
        <taxon>Eubacteriales</taxon>
        <taxon>Clostridiaceae</taxon>
        <taxon>Clostridium</taxon>
    </lineage>
</organism>
<dbReference type="Proteomes" id="UP000003188">
    <property type="component" value="Unassembled WGS sequence"/>
</dbReference>
<name>B1V6Q7_CLOPF</name>
<feature type="transmembrane region" description="Helical" evidence="1">
    <location>
        <begin position="43"/>
        <end position="65"/>
    </location>
</feature>
<evidence type="ECO:0000313" key="6">
    <source>
        <dbReference type="Proteomes" id="UP000003188"/>
    </source>
</evidence>
<dbReference type="EMBL" id="ABOO01000050">
    <property type="protein sequence ID" value="EDT70467.1"/>
    <property type="molecule type" value="Genomic_DNA"/>
</dbReference>
<dbReference type="RefSeq" id="WP_003476116.1">
    <property type="nucleotide sequence ID" value="NZ_ABOO01000049.1"/>
</dbReference>